<proteinExistence type="predicted"/>
<dbReference type="Proteomes" id="UP001472677">
    <property type="component" value="Unassembled WGS sequence"/>
</dbReference>
<evidence type="ECO:0000256" key="1">
    <source>
        <dbReference type="SAM" id="MobiDB-lite"/>
    </source>
</evidence>
<gene>
    <name evidence="2" type="ORF">V6N12_010336</name>
</gene>
<accession>A0ABR2EK63</accession>
<organism evidence="2 3">
    <name type="scientific">Hibiscus sabdariffa</name>
    <name type="common">roselle</name>
    <dbReference type="NCBI Taxonomy" id="183260"/>
    <lineage>
        <taxon>Eukaryota</taxon>
        <taxon>Viridiplantae</taxon>
        <taxon>Streptophyta</taxon>
        <taxon>Embryophyta</taxon>
        <taxon>Tracheophyta</taxon>
        <taxon>Spermatophyta</taxon>
        <taxon>Magnoliopsida</taxon>
        <taxon>eudicotyledons</taxon>
        <taxon>Gunneridae</taxon>
        <taxon>Pentapetalae</taxon>
        <taxon>rosids</taxon>
        <taxon>malvids</taxon>
        <taxon>Malvales</taxon>
        <taxon>Malvaceae</taxon>
        <taxon>Malvoideae</taxon>
        <taxon>Hibiscus</taxon>
    </lineage>
</organism>
<evidence type="ECO:0000313" key="2">
    <source>
        <dbReference type="EMBL" id="KAK8562250.1"/>
    </source>
</evidence>
<comment type="caution">
    <text evidence="2">The sequence shown here is derived from an EMBL/GenBank/DDBJ whole genome shotgun (WGS) entry which is preliminary data.</text>
</comment>
<protein>
    <submittedName>
        <fullName evidence="2">Uncharacterized protein</fullName>
    </submittedName>
</protein>
<evidence type="ECO:0000313" key="3">
    <source>
        <dbReference type="Proteomes" id="UP001472677"/>
    </source>
</evidence>
<feature type="region of interest" description="Disordered" evidence="1">
    <location>
        <begin position="171"/>
        <end position="198"/>
    </location>
</feature>
<feature type="compositionally biased region" description="Basic residues" evidence="1">
    <location>
        <begin position="171"/>
        <end position="180"/>
    </location>
</feature>
<sequence length="198" mass="22104">MHWMDARALRRKDAFRGERPLTETVLLGKRFYIPYVLTSVLLALNRIATPSLGRPNEFLLAECLEGGPPFSCKSDQNSNTPRFTGKERTMGTNLQGYHLLWPDLPTFSQLQFTALTSKKELHSVRKGALEADAPRVCVDGYDQKREGIPNSLEGLVDPLLLCGGSLTRQPRPIRQRKKVRSSSESSKAYDESSAQGAI</sequence>
<dbReference type="EMBL" id="JBBPBM010000012">
    <property type="protein sequence ID" value="KAK8562250.1"/>
    <property type="molecule type" value="Genomic_DNA"/>
</dbReference>
<keyword evidence="3" id="KW-1185">Reference proteome</keyword>
<name>A0ABR2EK63_9ROSI</name>
<feature type="compositionally biased region" description="Low complexity" evidence="1">
    <location>
        <begin position="182"/>
        <end position="198"/>
    </location>
</feature>
<reference evidence="2 3" key="1">
    <citation type="journal article" date="2024" name="G3 (Bethesda)">
        <title>Genome assembly of Hibiscus sabdariffa L. provides insights into metabolisms of medicinal natural products.</title>
        <authorList>
            <person name="Kim T."/>
        </authorList>
    </citation>
    <scope>NUCLEOTIDE SEQUENCE [LARGE SCALE GENOMIC DNA]</scope>
    <source>
        <strain evidence="2">TK-2024</strain>
        <tissue evidence="2">Old leaves</tissue>
    </source>
</reference>